<feature type="compositionally biased region" description="Basic and acidic residues" evidence="7">
    <location>
        <begin position="7"/>
        <end position="33"/>
    </location>
</feature>
<dbReference type="GO" id="GO:0007129">
    <property type="term" value="P:homologous chromosome pairing at meiosis"/>
    <property type="evidence" value="ECO:0007669"/>
    <property type="project" value="TreeGrafter"/>
</dbReference>
<accession>A0A1R2BWV6</accession>
<evidence type="ECO:0000256" key="3">
    <source>
        <dbReference type="ARBA" id="ARBA00023172"/>
    </source>
</evidence>
<keyword evidence="5" id="KW-0469">Meiosis</keyword>
<feature type="coiled-coil region" evidence="6">
    <location>
        <begin position="177"/>
        <end position="241"/>
    </location>
</feature>
<dbReference type="InterPro" id="IPR036388">
    <property type="entry name" value="WH-like_DNA-bd_sf"/>
</dbReference>
<evidence type="ECO:0000256" key="1">
    <source>
        <dbReference type="ARBA" id="ARBA00004123"/>
    </source>
</evidence>
<evidence type="ECO:0000256" key="6">
    <source>
        <dbReference type="SAM" id="Coils"/>
    </source>
</evidence>
<comment type="caution">
    <text evidence="9">The sequence shown here is derived from an EMBL/GenBank/DDBJ whole genome shotgun (WGS) entry which is preliminary data.</text>
</comment>
<evidence type="ECO:0000256" key="5">
    <source>
        <dbReference type="ARBA" id="ARBA00023254"/>
    </source>
</evidence>
<dbReference type="PANTHER" id="PTHR15938">
    <property type="entry name" value="TBP-1 INTERACTING PROTEIN"/>
    <property type="match status" value="1"/>
</dbReference>
<dbReference type="Pfam" id="PF07106">
    <property type="entry name" value="WHD_TBPIP"/>
    <property type="match status" value="1"/>
</dbReference>
<sequence length="295" mass="34098">MVRKKPKVDSQKPQETDENKEPVEPKEEKLAKGKKEKKIKTKEKPPTTQNNDTNTELNDDNPQEEKREITEKKGKSHNNKKIVEENKESLSIEADPGENHGLKGDEAVVFEYMFHQNRPYSLLNIFDNLRGAIKKPQMQKVLDKLVENGKFQSKEYGKVKIYLVNQQLIPEISQTELEELDHKIAELNEELETIRTEVKELQIQTKELENALSLEEIQKQLEDNKNNLQNLDDEIKIIQDAGCVSEDMRKDIEGKLKIVMIEEKKRDKVWTGLLGGIAEMLDMPIKKAKEMIGVD</sequence>
<evidence type="ECO:0000313" key="10">
    <source>
        <dbReference type="Proteomes" id="UP000187209"/>
    </source>
</evidence>
<dbReference type="GO" id="GO:0000794">
    <property type="term" value="C:condensed nuclear chromosome"/>
    <property type="evidence" value="ECO:0007669"/>
    <property type="project" value="TreeGrafter"/>
</dbReference>
<dbReference type="EMBL" id="MPUH01000386">
    <property type="protein sequence ID" value="OMJ81292.1"/>
    <property type="molecule type" value="Genomic_DNA"/>
</dbReference>
<organism evidence="9 10">
    <name type="scientific">Stentor coeruleus</name>
    <dbReference type="NCBI Taxonomy" id="5963"/>
    <lineage>
        <taxon>Eukaryota</taxon>
        <taxon>Sar</taxon>
        <taxon>Alveolata</taxon>
        <taxon>Ciliophora</taxon>
        <taxon>Postciliodesmatophora</taxon>
        <taxon>Heterotrichea</taxon>
        <taxon>Heterotrichida</taxon>
        <taxon>Stentoridae</taxon>
        <taxon>Stentor</taxon>
    </lineage>
</organism>
<dbReference type="GO" id="GO:0120230">
    <property type="term" value="F:recombinase activator activity"/>
    <property type="evidence" value="ECO:0007669"/>
    <property type="project" value="TreeGrafter"/>
</dbReference>
<evidence type="ECO:0000256" key="7">
    <source>
        <dbReference type="SAM" id="MobiDB-lite"/>
    </source>
</evidence>
<dbReference type="InterPro" id="IPR010776">
    <property type="entry name" value="Hop2_WH_dom"/>
</dbReference>
<protein>
    <recommendedName>
        <fullName evidence="8">Homologous-pairing protein 2 winged helix domain-containing protein</fullName>
    </recommendedName>
</protein>
<keyword evidence="4" id="KW-0539">Nucleus</keyword>
<evidence type="ECO:0000313" key="9">
    <source>
        <dbReference type="EMBL" id="OMJ81292.1"/>
    </source>
</evidence>
<evidence type="ECO:0000259" key="8">
    <source>
        <dbReference type="Pfam" id="PF07106"/>
    </source>
</evidence>
<dbReference type="OrthoDB" id="272266at2759"/>
<dbReference type="GO" id="GO:0003690">
    <property type="term" value="F:double-stranded DNA binding"/>
    <property type="evidence" value="ECO:0007669"/>
    <property type="project" value="TreeGrafter"/>
</dbReference>
<comment type="subcellular location">
    <subcellularLocation>
        <location evidence="1">Nucleus</location>
    </subcellularLocation>
</comment>
<reference evidence="9 10" key="1">
    <citation type="submission" date="2016-11" db="EMBL/GenBank/DDBJ databases">
        <title>The macronuclear genome of Stentor coeruleus: a giant cell with tiny introns.</title>
        <authorList>
            <person name="Slabodnick M."/>
            <person name="Ruby J.G."/>
            <person name="Reiff S.B."/>
            <person name="Swart E.C."/>
            <person name="Gosai S."/>
            <person name="Prabakaran S."/>
            <person name="Witkowska E."/>
            <person name="Larue G.E."/>
            <person name="Fisher S."/>
            <person name="Freeman R.M."/>
            <person name="Gunawardena J."/>
            <person name="Chu W."/>
            <person name="Stover N.A."/>
            <person name="Gregory B.D."/>
            <person name="Nowacki M."/>
            <person name="Derisi J."/>
            <person name="Roy S.W."/>
            <person name="Marshall W.F."/>
            <person name="Sood P."/>
        </authorList>
    </citation>
    <scope>NUCLEOTIDE SEQUENCE [LARGE SCALE GENOMIC DNA]</scope>
    <source>
        <strain evidence="9">WM001</strain>
    </source>
</reference>
<evidence type="ECO:0000256" key="4">
    <source>
        <dbReference type="ARBA" id="ARBA00023242"/>
    </source>
</evidence>
<keyword evidence="10" id="KW-1185">Reference proteome</keyword>
<feature type="compositionally biased region" description="Basic and acidic residues" evidence="7">
    <location>
        <begin position="63"/>
        <end position="73"/>
    </location>
</feature>
<proteinExistence type="inferred from homology"/>
<feature type="compositionally biased region" description="Basic and acidic residues" evidence="7">
    <location>
        <begin position="81"/>
        <end position="90"/>
    </location>
</feature>
<name>A0A1R2BWV6_9CILI</name>
<dbReference type="GO" id="GO:0000709">
    <property type="term" value="P:meiotic joint molecule formation"/>
    <property type="evidence" value="ECO:0007669"/>
    <property type="project" value="TreeGrafter"/>
</dbReference>
<evidence type="ECO:0000256" key="2">
    <source>
        <dbReference type="ARBA" id="ARBA00007922"/>
    </source>
</evidence>
<dbReference type="GO" id="GO:0010774">
    <property type="term" value="P:meiotic strand invasion involved in reciprocal meiotic recombination"/>
    <property type="evidence" value="ECO:0007669"/>
    <property type="project" value="TreeGrafter"/>
</dbReference>
<dbReference type="GO" id="GO:0120231">
    <property type="term" value="C:DNA recombinase auxiliary factor complex"/>
    <property type="evidence" value="ECO:0007669"/>
    <property type="project" value="TreeGrafter"/>
</dbReference>
<dbReference type="Proteomes" id="UP000187209">
    <property type="component" value="Unassembled WGS sequence"/>
</dbReference>
<gene>
    <name evidence="9" type="ORF">SteCoe_18286</name>
</gene>
<feature type="compositionally biased region" description="Low complexity" evidence="7">
    <location>
        <begin position="46"/>
        <end position="56"/>
    </location>
</feature>
<comment type="similarity">
    <text evidence="2">Belongs to the HOP2 family.</text>
</comment>
<feature type="region of interest" description="Disordered" evidence="7">
    <location>
        <begin position="1"/>
        <end position="99"/>
    </location>
</feature>
<keyword evidence="6" id="KW-0175">Coiled coil</keyword>
<dbReference type="Gene3D" id="1.10.10.10">
    <property type="entry name" value="Winged helix-like DNA-binding domain superfamily/Winged helix DNA-binding domain"/>
    <property type="match status" value="1"/>
</dbReference>
<feature type="domain" description="Homologous-pairing protein 2 winged helix" evidence="8">
    <location>
        <begin position="105"/>
        <end position="165"/>
    </location>
</feature>
<dbReference type="PANTHER" id="PTHR15938:SF0">
    <property type="entry name" value="HOMOLOGOUS-PAIRING PROTEIN 2 HOMOLOG"/>
    <property type="match status" value="1"/>
</dbReference>
<keyword evidence="3" id="KW-0233">DNA recombination</keyword>
<dbReference type="AlphaFoldDB" id="A0A1R2BWV6"/>